<feature type="region of interest" description="Disordered" evidence="3">
    <location>
        <begin position="387"/>
        <end position="439"/>
    </location>
</feature>
<keyword evidence="1 2" id="KW-0694">RNA-binding</keyword>
<dbReference type="Proteomes" id="UP000594263">
    <property type="component" value="Unplaced"/>
</dbReference>
<dbReference type="GO" id="GO:0003729">
    <property type="term" value="F:mRNA binding"/>
    <property type="evidence" value="ECO:0007669"/>
    <property type="project" value="TreeGrafter"/>
</dbReference>
<name>A0A7N0TNY1_KALFE</name>
<keyword evidence="7" id="KW-1185">Reference proteome</keyword>
<dbReference type="Gene3D" id="3.30.70.330">
    <property type="match status" value="1"/>
</dbReference>
<dbReference type="InterPro" id="IPR018222">
    <property type="entry name" value="Nuclear_transport_factor_2_euk"/>
</dbReference>
<dbReference type="EnsemblPlants" id="Kaladp0040s0670.1.v1.1">
    <property type="protein sequence ID" value="Kaladp0040s0670.1.v1.1"/>
    <property type="gene ID" value="Kaladp0040s0670.v1.1"/>
</dbReference>
<dbReference type="Pfam" id="PF00076">
    <property type="entry name" value="RRM_1"/>
    <property type="match status" value="1"/>
</dbReference>
<evidence type="ECO:0000259" key="4">
    <source>
        <dbReference type="PROSITE" id="PS50102"/>
    </source>
</evidence>
<organism evidence="6 7">
    <name type="scientific">Kalanchoe fedtschenkoi</name>
    <name type="common">Lavender scallops</name>
    <name type="synonym">South American air plant</name>
    <dbReference type="NCBI Taxonomy" id="63787"/>
    <lineage>
        <taxon>Eukaryota</taxon>
        <taxon>Viridiplantae</taxon>
        <taxon>Streptophyta</taxon>
        <taxon>Embryophyta</taxon>
        <taxon>Tracheophyta</taxon>
        <taxon>Spermatophyta</taxon>
        <taxon>Magnoliopsida</taxon>
        <taxon>eudicotyledons</taxon>
        <taxon>Gunneridae</taxon>
        <taxon>Pentapetalae</taxon>
        <taxon>Saxifragales</taxon>
        <taxon>Crassulaceae</taxon>
        <taxon>Kalanchoe</taxon>
    </lineage>
</organism>
<dbReference type="InterPro" id="IPR012677">
    <property type="entry name" value="Nucleotide-bd_a/b_plait_sf"/>
</dbReference>
<dbReference type="InterPro" id="IPR039539">
    <property type="entry name" value="Ras_GTPase_bind_prot"/>
</dbReference>
<dbReference type="Gene3D" id="3.10.450.50">
    <property type="match status" value="1"/>
</dbReference>
<evidence type="ECO:0000256" key="1">
    <source>
        <dbReference type="ARBA" id="ARBA00022884"/>
    </source>
</evidence>
<reference evidence="6" key="1">
    <citation type="submission" date="2021-01" db="UniProtKB">
        <authorList>
            <consortium name="EnsemblPlants"/>
        </authorList>
    </citation>
    <scope>IDENTIFICATION</scope>
</reference>
<dbReference type="SUPFAM" id="SSF54928">
    <property type="entry name" value="RNA-binding domain, RBD"/>
    <property type="match status" value="1"/>
</dbReference>
<dbReference type="CDD" id="cd00590">
    <property type="entry name" value="RRM_SF"/>
    <property type="match status" value="1"/>
</dbReference>
<dbReference type="InterPro" id="IPR002075">
    <property type="entry name" value="NTF2_dom"/>
</dbReference>
<dbReference type="PROSITE" id="PS50102">
    <property type="entry name" value="RRM"/>
    <property type="match status" value="1"/>
</dbReference>
<dbReference type="PANTHER" id="PTHR10693">
    <property type="entry name" value="RAS GTPASE-ACTIVATING PROTEIN-BINDING PROTEIN"/>
    <property type="match status" value="1"/>
</dbReference>
<evidence type="ECO:0000313" key="6">
    <source>
        <dbReference type="EnsemblPlants" id="Kaladp0040s0670.1.v1.1"/>
    </source>
</evidence>
<evidence type="ECO:0000259" key="5">
    <source>
        <dbReference type="PROSITE" id="PS50177"/>
    </source>
</evidence>
<protein>
    <recommendedName>
        <fullName evidence="8">G3BP-like protein</fullName>
    </recommendedName>
</protein>
<evidence type="ECO:0000313" key="7">
    <source>
        <dbReference type="Proteomes" id="UP000594263"/>
    </source>
</evidence>
<feature type="compositionally biased region" description="Polar residues" evidence="3">
    <location>
        <begin position="430"/>
        <end position="439"/>
    </location>
</feature>
<feature type="compositionally biased region" description="Gly residues" evidence="3">
    <location>
        <begin position="408"/>
        <end position="417"/>
    </location>
</feature>
<dbReference type="FunFam" id="3.10.450.50:FF:000003">
    <property type="entry name" value="Nuclear transport factor 2 family protein"/>
    <property type="match status" value="1"/>
</dbReference>
<dbReference type="CDD" id="cd00780">
    <property type="entry name" value="NTF2"/>
    <property type="match status" value="1"/>
</dbReference>
<feature type="domain" description="NTF2" evidence="5">
    <location>
        <begin position="11"/>
        <end position="125"/>
    </location>
</feature>
<dbReference type="InterPro" id="IPR032710">
    <property type="entry name" value="NTF2-like_dom_sf"/>
</dbReference>
<evidence type="ECO:0000256" key="2">
    <source>
        <dbReference type="PROSITE-ProRule" id="PRU00176"/>
    </source>
</evidence>
<dbReference type="GO" id="GO:1990904">
    <property type="term" value="C:ribonucleoprotein complex"/>
    <property type="evidence" value="ECO:0007669"/>
    <property type="project" value="TreeGrafter"/>
</dbReference>
<dbReference type="Pfam" id="PF02136">
    <property type="entry name" value="NTF2"/>
    <property type="match status" value="1"/>
</dbReference>
<proteinExistence type="predicted"/>
<dbReference type="SMART" id="SM00360">
    <property type="entry name" value="RRM"/>
    <property type="match status" value="1"/>
</dbReference>
<dbReference type="AlphaFoldDB" id="A0A7N0TNY1"/>
<sequence length="439" mass="48703">MATGPVSAVQVGSYFVGQYYQVLQRQPELVHQFYNDASSMVRVDGDSTLTADTILKIHTVIMSLNFITTEIKTINSLHSWGGGVLVMVSGHVRTSDYNGQRKFMQSFFLAPQEKGFFVLNDIFHFLEDEFVLQDYAAPQLSENKSESLLGVSNSLPEAQVSDYGLEEEAIDYVQSLHVQDDLVNDYGYEEERQLQYSEQQSVLYESPEQLSAVEHPGFRSNGQSLHSAGIDEVHEEEPQKKTYASILRVAKGQPAASTASQSVPPVSEWDSRPQPAIVEASCLPEAKEASAEDYSYQDDDGELKSVYVRNLPASVTSAQLEQEFKRFGTITHDGIFIRNRPDIGVCYAFVEYESMASVHAALQASPIELDGRQIYVEERRANALGAYRGGRRGGRGRGGYLSDAPRGGRFGGRGSGRGSYQEGGDHNRQKSNGYHQRGY</sequence>
<dbReference type="GO" id="GO:0005829">
    <property type="term" value="C:cytosol"/>
    <property type="evidence" value="ECO:0007669"/>
    <property type="project" value="TreeGrafter"/>
</dbReference>
<dbReference type="Gramene" id="Kaladp0040s0670.1.v1.1">
    <property type="protein sequence ID" value="Kaladp0040s0670.1.v1.1"/>
    <property type="gene ID" value="Kaladp0040s0670.v1.1"/>
</dbReference>
<feature type="domain" description="RRM" evidence="4">
    <location>
        <begin position="304"/>
        <end position="381"/>
    </location>
</feature>
<dbReference type="PROSITE" id="PS50177">
    <property type="entry name" value="NTF2_DOMAIN"/>
    <property type="match status" value="1"/>
</dbReference>
<dbReference type="OMA" id="VQEPYVQ"/>
<evidence type="ECO:0000256" key="3">
    <source>
        <dbReference type="SAM" id="MobiDB-lite"/>
    </source>
</evidence>
<dbReference type="PANTHER" id="PTHR10693:SF29">
    <property type="entry name" value="GB|AAD20086.1"/>
    <property type="match status" value="1"/>
</dbReference>
<dbReference type="InterPro" id="IPR000504">
    <property type="entry name" value="RRM_dom"/>
</dbReference>
<evidence type="ECO:0008006" key="8">
    <source>
        <dbReference type="Google" id="ProtNLM"/>
    </source>
</evidence>
<accession>A0A7N0TNY1</accession>
<dbReference type="SUPFAM" id="SSF54427">
    <property type="entry name" value="NTF2-like"/>
    <property type="match status" value="1"/>
</dbReference>
<dbReference type="InterPro" id="IPR035979">
    <property type="entry name" value="RBD_domain_sf"/>
</dbReference>